<comment type="cofactor">
    <cofactor evidence="1">
        <name>pyridoxal 5'-phosphate</name>
        <dbReference type="ChEBI" id="CHEBI:597326"/>
    </cofactor>
</comment>
<keyword evidence="2" id="KW-0663">Pyridoxal phosphate</keyword>
<evidence type="ECO:0000256" key="2">
    <source>
        <dbReference type="ARBA" id="ARBA00022898"/>
    </source>
</evidence>
<dbReference type="GO" id="GO:0009089">
    <property type="term" value="P:lysine biosynthetic process via diaminopimelate"/>
    <property type="evidence" value="ECO:0007669"/>
    <property type="project" value="TreeGrafter"/>
</dbReference>
<gene>
    <name evidence="4" type="ORF">MPL1_01598</name>
</gene>
<evidence type="ECO:0000256" key="1">
    <source>
        <dbReference type="ARBA" id="ARBA00001933"/>
    </source>
</evidence>
<dbReference type="Proteomes" id="UP000012019">
    <property type="component" value="Unassembled WGS sequence"/>
</dbReference>
<dbReference type="PANTHER" id="PTHR43727:SF3">
    <property type="entry name" value="GROUP IV DECARBOXYLASE"/>
    <property type="match status" value="1"/>
</dbReference>
<dbReference type="OrthoDB" id="9802147at2"/>
<evidence type="ECO:0000313" key="4">
    <source>
        <dbReference type="EMBL" id="EMR14101.1"/>
    </source>
</evidence>
<dbReference type="AlphaFoldDB" id="M7P3K9"/>
<dbReference type="Gene3D" id="2.40.37.10">
    <property type="entry name" value="Lyase, Ornithine Decarboxylase, Chain A, domain 1"/>
    <property type="match status" value="1"/>
</dbReference>
<dbReference type="RefSeq" id="WP_009725372.1">
    <property type="nucleotide sequence ID" value="NZ_APHR01000007.1"/>
</dbReference>
<dbReference type="Gene3D" id="3.20.20.10">
    <property type="entry name" value="Alanine racemase"/>
    <property type="match status" value="1"/>
</dbReference>
<evidence type="ECO:0000259" key="3">
    <source>
        <dbReference type="Pfam" id="PF02784"/>
    </source>
</evidence>
<dbReference type="STRING" id="1286106.MPL1_01598"/>
<accession>M7P3K9</accession>
<reference evidence="4 5" key="1">
    <citation type="journal article" date="2013" name="Genome Announc.">
        <title>Draft Genome Sequence of Methylophaga lonarensis MPLT, a Haloalkaliphilic (Non-Methane-Utilizing) Methylotroph.</title>
        <authorList>
            <person name="Shetty S.A."/>
            <person name="Marathe N.P."/>
            <person name="Munot H."/>
            <person name="Antony C.P."/>
            <person name="Dhotre D.P."/>
            <person name="Murrell J.C."/>
            <person name="Shouche Y.S."/>
        </authorList>
    </citation>
    <scope>NUCLEOTIDE SEQUENCE [LARGE SCALE GENOMIC DNA]</scope>
    <source>
        <strain evidence="4 5">MPL</strain>
    </source>
</reference>
<evidence type="ECO:0000313" key="5">
    <source>
        <dbReference type="Proteomes" id="UP000012019"/>
    </source>
</evidence>
<dbReference type="InterPro" id="IPR029066">
    <property type="entry name" value="PLP-binding_barrel"/>
</dbReference>
<proteinExistence type="predicted"/>
<protein>
    <submittedName>
        <fullName evidence="4">Orn/DAP/Arg decarboxylase 2</fullName>
    </submittedName>
</protein>
<dbReference type="SUPFAM" id="SSF51419">
    <property type="entry name" value="PLP-binding barrel"/>
    <property type="match status" value="1"/>
</dbReference>
<keyword evidence="5" id="KW-1185">Reference proteome</keyword>
<dbReference type="SUPFAM" id="SSF50621">
    <property type="entry name" value="Alanine racemase C-terminal domain-like"/>
    <property type="match status" value="1"/>
</dbReference>
<dbReference type="PATRIC" id="fig|1286106.3.peg.325"/>
<organism evidence="4 5">
    <name type="scientific">Methylophaga lonarensis MPL</name>
    <dbReference type="NCBI Taxonomy" id="1286106"/>
    <lineage>
        <taxon>Bacteria</taxon>
        <taxon>Pseudomonadati</taxon>
        <taxon>Pseudomonadota</taxon>
        <taxon>Gammaproteobacteria</taxon>
        <taxon>Thiotrichales</taxon>
        <taxon>Piscirickettsiaceae</taxon>
        <taxon>Methylophaga</taxon>
    </lineage>
</organism>
<comment type="caution">
    <text evidence="4">The sequence shown here is derived from an EMBL/GenBank/DDBJ whole genome shotgun (WGS) entry which is preliminary data.</text>
</comment>
<dbReference type="EMBL" id="APHR01000007">
    <property type="protein sequence ID" value="EMR14101.1"/>
    <property type="molecule type" value="Genomic_DNA"/>
</dbReference>
<sequence>MTDSDTLYSWAELSYLLEQTEGVAFIAFTDRFVANVEALSKAFRKHYSNVSIGYSYKTNHLPELCKMAFKLGLYAEVVSGSEYIMAQKLGVTGDRILFNGPTKSDEELRLAFSNRSLINIDSLSEARQVLRLASEFDGDVRVGLRCNLDLAWKDRNSRFGLSEKSGELHSAAEILVGKSNIHLEGLHCHTSFDRSAASYTRRVDRLIEIADQIFGVQGPKFLDMGGGLCGRMSEDLSKQFSIQPPTFDDYADAICRPLIERYGSSGPELIVEPGVGLLGNVFDYAFRVEHVKQIDDNWFAVTSGASHHIKIVPNTFDLPTTCIQSPDVAEGIRRGTPVDIAGYTCLEHDVIYRGFKKPLAAGDILITSSVGAYSMVSSPDFIRTSPPVYEYCNDGWRILRGKVSIEDYLNNFSR</sequence>
<feature type="domain" description="Orn/DAP/Arg decarboxylase 2 N-terminal" evidence="3">
    <location>
        <begin position="34"/>
        <end position="274"/>
    </location>
</feature>
<dbReference type="Pfam" id="PF02784">
    <property type="entry name" value="Orn_Arg_deC_N"/>
    <property type="match status" value="1"/>
</dbReference>
<dbReference type="PANTHER" id="PTHR43727">
    <property type="entry name" value="DIAMINOPIMELATE DECARBOXYLASE"/>
    <property type="match status" value="1"/>
</dbReference>
<dbReference type="InterPro" id="IPR009006">
    <property type="entry name" value="Ala_racemase/Decarboxylase_C"/>
</dbReference>
<dbReference type="InterPro" id="IPR022644">
    <property type="entry name" value="De-COase2_N"/>
</dbReference>
<dbReference type="eggNOG" id="COG0019">
    <property type="taxonomic scope" value="Bacteria"/>
</dbReference>
<dbReference type="GO" id="GO:0008836">
    <property type="term" value="F:diaminopimelate decarboxylase activity"/>
    <property type="evidence" value="ECO:0007669"/>
    <property type="project" value="TreeGrafter"/>
</dbReference>
<name>M7P3K9_9GAMM</name>